<dbReference type="RefSeq" id="WP_119120228.1">
    <property type="nucleotide sequence ID" value="NZ_QXIT01000112.1"/>
</dbReference>
<evidence type="ECO:0000313" key="3">
    <source>
        <dbReference type="EMBL" id="RIE08869.1"/>
    </source>
</evidence>
<dbReference type="Gene3D" id="3.30.457.10">
    <property type="entry name" value="Copper amine oxidase-like, N-terminal domain"/>
    <property type="match status" value="1"/>
</dbReference>
<gene>
    <name evidence="3" type="ORF">SMC5_07605</name>
    <name evidence="2" type="ORF">SMC6_06745</name>
</gene>
<dbReference type="PANTHER" id="PTHR45661">
    <property type="entry name" value="SURFACE ANTIGEN"/>
    <property type="match status" value="1"/>
</dbReference>
<dbReference type="Gene3D" id="3.80.10.10">
    <property type="entry name" value="Ribonuclease Inhibitor"/>
    <property type="match status" value="1"/>
</dbReference>
<evidence type="ECO:0000259" key="1">
    <source>
        <dbReference type="Pfam" id="PF07833"/>
    </source>
</evidence>
<dbReference type="OrthoDB" id="1908369at2"/>
<accession>A0A398D5W1</accession>
<protein>
    <recommendedName>
        <fullName evidence="1">Copper amine oxidase-like N-terminal domain-containing protein</fullName>
    </recommendedName>
</protein>
<accession>A0A398D449</accession>
<reference evidence="4 5" key="1">
    <citation type="submission" date="2018-09" db="EMBL/GenBank/DDBJ databases">
        <title>Discovery and Ecogenomic Context for Candidatus Cryosericales, a Global Caldiserica Order Active in Thawing Permafrost.</title>
        <authorList>
            <person name="Martinez M.A."/>
            <person name="Woodcroft B.J."/>
            <person name="Ignacio Espinoza J.C."/>
            <person name="Zayed A."/>
            <person name="Singleton C.M."/>
            <person name="Boyd J."/>
            <person name="Li Y.-F."/>
            <person name="Purvine S."/>
            <person name="Maughan H."/>
            <person name="Hodgkins S.B."/>
            <person name="Anderson D."/>
            <person name="Sederholm M."/>
            <person name="Temperton B."/>
            <person name="Saleska S.R."/>
            <person name="Tyson G.W."/>
            <person name="Rich V.I."/>
        </authorList>
    </citation>
    <scope>NUCLEOTIDE SEQUENCE [LARGE SCALE GENOMIC DNA]</scope>
    <source>
        <strain evidence="3 5">SMC5</strain>
        <strain evidence="2 4">SMC6</strain>
    </source>
</reference>
<dbReference type="InterPro" id="IPR036582">
    <property type="entry name" value="Mao_N_sf"/>
</dbReference>
<keyword evidence="4" id="KW-1185">Reference proteome</keyword>
<name>A0A398D449_9BACT</name>
<dbReference type="InterPro" id="IPR026906">
    <property type="entry name" value="LRR_5"/>
</dbReference>
<dbReference type="InterPro" id="IPR012854">
    <property type="entry name" value="Cu_amine_oxidase-like_N"/>
</dbReference>
<organism evidence="2 4">
    <name type="scientific">Candidatus Cryosericum odellii</name>
    <dbReference type="NCBI Taxonomy" id="2290917"/>
    <lineage>
        <taxon>Bacteria</taxon>
        <taxon>Pseudomonadati</taxon>
        <taxon>Caldisericota/Cryosericota group</taxon>
        <taxon>Candidatus Cryosericota</taxon>
        <taxon>Candidatus Cryosericia</taxon>
        <taxon>Candidatus Cryosericales</taxon>
        <taxon>Candidatus Cryosericaceae</taxon>
        <taxon>Candidatus Cryosericum</taxon>
    </lineage>
</organism>
<evidence type="ECO:0000313" key="5">
    <source>
        <dbReference type="Proteomes" id="UP000266489"/>
    </source>
</evidence>
<dbReference type="SUPFAM" id="SSF55383">
    <property type="entry name" value="Copper amine oxidase, domain N"/>
    <property type="match status" value="2"/>
</dbReference>
<feature type="domain" description="Copper amine oxidase-like N-terminal" evidence="1">
    <location>
        <begin position="266"/>
        <end position="377"/>
    </location>
</feature>
<sequence length="632" mass="67542">MRKVLAVFIAGCLVLSLFTGIFVSMPSARADIAEGDYTYIVAGSNATITGYTGSGSAVVIPATLGGYPVTNIGDDAFADCSAVTITTIPNSVTSIGTDAFYNCTKLTSVIIGSGLTTIGPSAFPRCSALTSVIIPDSVTSIGYGAFADCSALTTMSIPNSVTSIGTDTFYGCTKLTTMTIPNSITSIGSYAFGSCSALTAAHFSGNPPRMGTGVFDSCATGFTVWYMSGTTGWTNPWYTYPTATVENATKKQTVLVLHIGKPTFTMNGTSKMLDSPPVIKNSRTLLPIRAIIEALGGTIAWNAIARKVTVTLGTKTLQLWIGKSNATVNGVSKPIDATDARVVPEIINSRTMLPLRFVSENLGCSVVWAAATKTITITSTPFAHIEYQNDQYGFGFSLPESWKGYSIVTDKWNGFANTGPKGDTTVTQGPLISIRNPAWTAQKPYQDIPIMVFTLSQWDSLLRGKFYVSAAPINPNRIGFNANHVFAIPARYNYALPIGYEEVDKILQNNPLRALPSSSTISDEGKVLLCGGIPNGSTQDIRETTRLFINLPKDIYPDKEHNLQFKTASGNATASWVSNAGPYGEGYGAEGNPDCWSYYYEFDGKGEVDLTVKNATKNAPNYYVHFIVSSAK</sequence>
<dbReference type="Pfam" id="PF13306">
    <property type="entry name" value="LRR_5"/>
    <property type="match status" value="1"/>
</dbReference>
<dbReference type="Pfam" id="PF07833">
    <property type="entry name" value="Cu_amine_oxidN1"/>
    <property type="match status" value="1"/>
</dbReference>
<dbReference type="InterPro" id="IPR053139">
    <property type="entry name" value="Surface_bspA-like"/>
</dbReference>
<evidence type="ECO:0000313" key="4">
    <source>
        <dbReference type="Proteomes" id="UP000266260"/>
    </source>
</evidence>
<dbReference type="PANTHER" id="PTHR45661:SF3">
    <property type="entry name" value="IG-LIKE DOMAIN-CONTAINING PROTEIN"/>
    <property type="match status" value="1"/>
</dbReference>
<dbReference type="Proteomes" id="UP000266260">
    <property type="component" value="Unassembled WGS sequence"/>
</dbReference>
<dbReference type="EMBL" id="QXIT01000112">
    <property type="protein sequence ID" value="RIE07358.1"/>
    <property type="molecule type" value="Genomic_DNA"/>
</dbReference>
<dbReference type="SUPFAM" id="SSF52058">
    <property type="entry name" value="L domain-like"/>
    <property type="match status" value="1"/>
</dbReference>
<dbReference type="InterPro" id="IPR032675">
    <property type="entry name" value="LRR_dom_sf"/>
</dbReference>
<dbReference type="AlphaFoldDB" id="A0A398D449"/>
<dbReference type="Proteomes" id="UP000266489">
    <property type="component" value="Unassembled WGS sequence"/>
</dbReference>
<proteinExistence type="predicted"/>
<evidence type="ECO:0000313" key="2">
    <source>
        <dbReference type="EMBL" id="RIE07358.1"/>
    </source>
</evidence>
<dbReference type="EMBL" id="QXIU01000188">
    <property type="protein sequence ID" value="RIE08869.1"/>
    <property type="molecule type" value="Genomic_DNA"/>
</dbReference>
<comment type="caution">
    <text evidence="2">The sequence shown here is derived from an EMBL/GenBank/DDBJ whole genome shotgun (WGS) entry which is preliminary data.</text>
</comment>